<comment type="caution">
    <text evidence="1">The sequence shown here is derived from an EMBL/GenBank/DDBJ whole genome shotgun (WGS) entry which is preliminary data.</text>
</comment>
<reference evidence="1" key="1">
    <citation type="submission" date="2019-12" db="EMBL/GenBank/DDBJ databases">
        <title>Actinomadura physcomitrii sp. nov., a novel actinomycete isolated from moss [Physcomitrium sphaericum (Ludw) Fuernr].</title>
        <authorList>
            <person name="Zhuang X."/>
        </authorList>
    </citation>
    <scope>NUCLEOTIDE SEQUENCE [LARGE SCALE GENOMIC DNA]</scope>
    <source>
        <strain evidence="1">LD22</strain>
    </source>
</reference>
<dbReference type="SUPFAM" id="SSF53271">
    <property type="entry name" value="PRTase-like"/>
    <property type="match status" value="1"/>
</dbReference>
<accession>A0A6I4MCH7</accession>
<evidence type="ECO:0008006" key="3">
    <source>
        <dbReference type="Google" id="ProtNLM"/>
    </source>
</evidence>
<protein>
    <recommendedName>
        <fullName evidence="3">Phosphoribosyltransferase</fullName>
    </recommendedName>
</protein>
<dbReference type="RefSeq" id="WP_151595100.1">
    <property type="nucleotide sequence ID" value="NZ_WBMS02000015.1"/>
</dbReference>
<dbReference type="Gene3D" id="3.40.50.2020">
    <property type="match status" value="1"/>
</dbReference>
<dbReference type="Proteomes" id="UP000462055">
    <property type="component" value="Unassembled WGS sequence"/>
</dbReference>
<evidence type="ECO:0000313" key="2">
    <source>
        <dbReference type="Proteomes" id="UP000462055"/>
    </source>
</evidence>
<dbReference type="AlphaFoldDB" id="A0A6I4MCH7"/>
<name>A0A6I4MCH7_9ACTN</name>
<dbReference type="InterPro" id="IPR029057">
    <property type="entry name" value="PRTase-like"/>
</dbReference>
<gene>
    <name evidence="1" type="ORF">F8568_020015</name>
</gene>
<dbReference type="EMBL" id="WBMS02000015">
    <property type="protein sequence ID" value="MWA02620.1"/>
    <property type="molecule type" value="Genomic_DNA"/>
</dbReference>
<sequence>MIEDSGQSVAEPVGDARDGPRLFIVRNAALESLLFDRNLMGVDFRRTCLRCSRHLIAHIADECPSGDTAELMILSKGLVYQLGEAMAAETGRTLPTNMIATARTAVSHDTARIEVPYCCLDAPAGVLIIGDTVASGATIVAALRRYLDVHPLRRVYVLSFAGTLLGATRIAEFCARHGVEATFLYGLAAFGLGANGFDLSFLHPDTITHSTYVERAREQFAGKPVSAVGWDFGSQCMAPRKYRRLTWVEAASWDLRDADCFQVAEEPGDWAELAHERAAYEHTLQHLGPEDRRTVDGKCS</sequence>
<organism evidence="1 2">
    <name type="scientific">Actinomadura physcomitrii</name>
    <dbReference type="NCBI Taxonomy" id="2650748"/>
    <lineage>
        <taxon>Bacteria</taxon>
        <taxon>Bacillati</taxon>
        <taxon>Actinomycetota</taxon>
        <taxon>Actinomycetes</taxon>
        <taxon>Streptosporangiales</taxon>
        <taxon>Thermomonosporaceae</taxon>
        <taxon>Actinomadura</taxon>
    </lineage>
</organism>
<keyword evidence="2" id="KW-1185">Reference proteome</keyword>
<proteinExistence type="predicted"/>
<evidence type="ECO:0000313" key="1">
    <source>
        <dbReference type="EMBL" id="MWA02620.1"/>
    </source>
</evidence>